<gene>
    <name evidence="1" type="ORF">BGW36DRAFT_383174</name>
</gene>
<comment type="caution">
    <text evidence="1">The sequence shown here is derived from an EMBL/GenBank/DDBJ whole genome shotgun (WGS) entry which is preliminary data.</text>
</comment>
<reference evidence="1" key="1">
    <citation type="submission" date="2021-12" db="EMBL/GenBank/DDBJ databases">
        <title>Convergent genome expansion in fungi linked to evolution of root-endophyte symbiosis.</title>
        <authorList>
            <consortium name="DOE Joint Genome Institute"/>
            <person name="Ke Y.-H."/>
            <person name="Bonito G."/>
            <person name="Liao H.-L."/>
            <person name="Looney B."/>
            <person name="Rojas-Flechas A."/>
            <person name="Nash J."/>
            <person name="Hameed K."/>
            <person name="Schadt C."/>
            <person name="Martin F."/>
            <person name="Crous P.W."/>
            <person name="Miettinen O."/>
            <person name="Magnuson J.K."/>
            <person name="Labbe J."/>
            <person name="Jacobson D."/>
            <person name="Doktycz M.J."/>
            <person name="Veneault-Fourrey C."/>
            <person name="Kuo A."/>
            <person name="Mondo S."/>
            <person name="Calhoun S."/>
            <person name="Riley R."/>
            <person name="Ohm R."/>
            <person name="LaButti K."/>
            <person name="Andreopoulos B."/>
            <person name="Pangilinan J."/>
            <person name="Nolan M."/>
            <person name="Tritt A."/>
            <person name="Clum A."/>
            <person name="Lipzen A."/>
            <person name="Daum C."/>
            <person name="Barry K."/>
            <person name="Grigoriev I.V."/>
            <person name="Vilgalys R."/>
        </authorList>
    </citation>
    <scope>NUCLEOTIDE SEQUENCE</scope>
    <source>
        <strain evidence="1">PMI_201</strain>
    </source>
</reference>
<dbReference type="AlphaFoldDB" id="A0AAD4KM64"/>
<proteinExistence type="predicted"/>
<dbReference type="EMBL" id="JAJTJA010000009">
    <property type="protein sequence ID" value="KAH8693515.1"/>
    <property type="molecule type" value="Genomic_DNA"/>
</dbReference>
<sequence length="226" mass="25032">MAYKCPSCGYVANAAFSRMQLSNVICDQCHLSTSDALLRTQDDLVIQFAAYSIGHDDRRVPADDSLVIKHTPFASSAAHTIRILPSHSNASISQGNTANSGSWPAEIFSGDYGSPSGPTHPMDNQMNYRQETAMAEERSEHGGKDKSQHVGTVDIDMTAAADTSDLFYENAAAEPYMFLGYGSESRSGGSWDRRELPQDVWSRKHATSMSYRPCNDPVFNRHQWWE</sequence>
<organism evidence="1 2">
    <name type="scientific">Talaromyces proteolyticus</name>
    <dbReference type="NCBI Taxonomy" id="1131652"/>
    <lineage>
        <taxon>Eukaryota</taxon>
        <taxon>Fungi</taxon>
        <taxon>Dikarya</taxon>
        <taxon>Ascomycota</taxon>
        <taxon>Pezizomycotina</taxon>
        <taxon>Eurotiomycetes</taxon>
        <taxon>Eurotiomycetidae</taxon>
        <taxon>Eurotiales</taxon>
        <taxon>Trichocomaceae</taxon>
        <taxon>Talaromyces</taxon>
        <taxon>Talaromyces sect. Bacilispori</taxon>
    </lineage>
</organism>
<dbReference type="Proteomes" id="UP001201262">
    <property type="component" value="Unassembled WGS sequence"/>
</dbReference>
<evidence type="ECO:0000313" key="2">
    <source>
        <dbReference type="Proteomes" id="UP001201262"/>
    </source>
</evidence>
<dbReference type="RefSeq" id="XP_046069185.1">
    <property type="nucleotide sequence ID" value="XM_046216630.1"/>
</dbReference>
<evidence type="ECO:0000313" key="1">
    <source>
        <dbReference type="EMBL" id="KAH8693515.1"/>
    </source>
</evidence>
<accession>A0AAD4KM64</accession>
<protein>
    <submittedName>
        <fullName evidence="1">Uncharacterized protein</fullName>
    </submittedName>
</protein>
<dbReference type="GeneID" id="70246917"/>
<name>A0AAD4KM64_9EURO</name>
<keyword evidence="2" id="KW-1185">Reference proteome</keyword>